<evidence type="ECO:0000313" key="4">
    <source>
        <dbReference type="WBParaSite" id="HPBE_0001672901-mRNA-1"/>
    </source>
</evidence>
<gene>
    <name evidence="2" type="ORF">HPBE_LOCUS16728</name>
</gene>
<evidence type="ECO:0000313" key="3">
    <source>
        <dbReference type="Proteomes" id="UP000050761"/>
    </source>
</evidence>
<dbReference type="WBParaSite" id="HPBE_0001672901-mRNA-1">
    <property type="protein sequence ID" value="HPBE_0001672901-mRNA-1"/>
    <property type="gene ID" value="HPBE_0001672901"/>
</dbReference>
<accession>A0A3P8A179</accession>
<protein>
    <submittedName>
        <fullName evidence="2 4">Uncharacterized protein</fullName>
    </submittedName>
</protein>
<dbReference type="AlphaFoldDB" id="A0A183G567"/>
<reference evidence="2 3" key="1">
    <citation type="submission" date="2018-11" db="EMBL/GenBank/DDBJ databases">
        <authorList>
            <consortium name="Pathogen Informatics"/>
        </authorList>
    </citation>
    <scope>NUCLEOTIDE SEQUENCE [LARGE SCALE GENOMIC DNA]</scope>
</reference>
<feature type="region of interest" description="Disordered" evidence="1">
    <location>
        <begin position="1"/>
        <end position="60"/>
    </location>
</feature>
<feature type="compositionally biased region" description="Basic and acidic residues" evidence="1">
    <location>
        <begin position="29"/>
        <end position="38"/>
    </location>
</feature>
<sequence>MPYMPPPVRWGQPNLAERRSSGSNIAVEEALREDRSEEQPTTSEEDSSATEPEVQLQERDAEEKFVRELTGIVQRLIHGYVGTNVALDVCLRWCRDIQQGMVKTNAQVTRACSAEPTLPKGHSLSSSNLSRNWRSLSTPPFKDMDLNKLMRNWIPNSRIPKNNHYVLCIDFLRFYFAQACNPCEAVKEFACRLSRKGGKSCLLDLPEAITSHLVG</sequence>
<dbReference type="EMBL" id="UZAH01029581">
    <property type="protein sequence ID" value="VDP06832.1"/>
    <property type="molecule type" value="Genomic_DNA"/>
</dbReference>
<proteinExistence type="predicted"/>
<name>A0A183G567_HELPZ</name>
<accession>A0A183G567</accession>
<organism evidence="3 4">
    <name type="scientific">Heligmosomoides polygyrus</name>
    <name type="common">Parasitic roundworm</name>
    <dbReference type="NCBI Taxonomy" id="6339"/>
    <lineage>
        <taxon>Eukaryota</taxon>
        <taxon>Metazoa</taxon>
        <taxon>Ecdysozoa</taxon>
        <taxon>Nematoda</taxon>
        <taxon>Chromadorea</taxon>
        <taxon>Rhabditida</taxon>
        <taxon>Rhabditina</taxon>
        <taxon>Rhabditomorpha</taxon>
        <taxon>Strongyloidea</taxon>
        <taxon>Heligmosomidae</taxon>
        <taxon>Heligmosomoides</taxon>
    </lineage>
</organism>
<keyword evidence="3" id="KW-1185">Reference proteome</keyword>
<dbReference type="Proteomes" id="UP000050761">
    <property type="component" value="Unassembled WGS sequence"/>
</dbReference>
<reference evidence="4" key="2">
    <citation type="submission" date="2019-09" db="UniProtKB">
        <authorList>
            <consortium name="WormBaseParasite"/>
        </authorList>
    </citation>
    <scope>IDENTIFICATION</scope>
</reference>
<evidence type="ECO:0000313" key="2">
    <source>
        <dbReference type="EMBL" id="VDP06832.1"/>
    </source>
</evidence>
<evidence type="ECO:0000256" key="1">
    <source>
        <dbReference type="SAM" id="MobiDB-lite"/>
    </source>
</evidence>